<dbReference type="InterPro" id="IPR025141">
    <property type="entry name" value="DUF4082"/>
</dbReference>
<gene>
    <name evidence="5" type="ORF">QV13_03970</name>
</gene>
<feature type="domain" description="DUF4082" evidence="2">
    <location>
        <begin position="879"/>
        <end position="1023"/>
    </location>
</feature>
<dbReference type="AlphaFoldDB" id="A0A1C2E8S0"/>
<feature type="domain" description="DUF4082" evidence="2">
    <location>
        <begin position="1042"/>
        <end position="1186"/>
    </location>
</feature>
<dbReference type="OrthoDB" id="505641at2"/>
<proteinExistence type="predicted"/>
<dbReference type="InterPro" id="IPR041690">
    <property type="entry name" value="Cadherin_5"/>
</dbReference>
<dbReference type="Pfam" id="PF13313">
    <property type="entry name" value="DUF4082"/>
    <property type="match status" value="3"/>
</dbReference>
<feature type="domain" description="N,N-dimethylformamidase beta subunit-like C-terminal" evidence="4">
    <location>
        <begin position="58"/>
        <end position="462"/>
    </location>
</feature>
<evidence type="ECO:0000259" key="4">
    <source>
        <dbReference type="Pfam" id="PF20254"/>
    </source>
</evidence>
<evidence type="ECO:0000259" key="3">
    <source>
        <dbReference type="Pfam" id="PF17892"/>
    </source>
</evidence>
<dbReference type="Proteomes" id="UP000094412">
    <property type="component" value="Unassembled WGS sequence"/>
</dbReference>
<reference evidence="5 6" key="1">
    <citation type="submission" date="2016-08" db="EMBL/GenBank/DDBJ databases">
        <title>Whole genome sequence of Mesorhizobium sp. strain UASWS1009 isolated from industrial sewage.</title>
        <authorList>
            <person name="Crovadore J."/>
            <person name="Calmin G."/>
            <person name="Chablais R."/>
            <person name="Cochard B."/>
            <person name="Lefort F."/>
        </authorList>
    </citation>
    <scope>NUCLEOTIDE SEQUENCE [LARGE SCALE GENOMIC DNA]</scope>
    <source>
        <strain evidence="5 6">UASWS1009</strain>
    </source>
</reference>
<evidence type="ECO:0000313" key="6">
    <source>
        <dbReference type="Proteomes" id="UP000094412"/>
    </source>
</evidence>
<dbReference type="EMBL" id="MDEO01000025">
    <property type="protein sequence ID" value="OCX23377.1"/>
    <property type="molecule type" value="Genomic_DNA"/>
</dbReference>
<dbReference type="STRING" id="1566387.QV13_03970"/>
<dbReference type="RefSeq" id="WP_024925653.1">
    <property type="nucleotide sequence ID" value="NZ_MDEO01000025.1"/>
</dbReference>
<keyword evidence="6" id="KW-1185">Reference proteome</keyword>
<protein>
    <recommendedName>
        <fullName evidence="7">Mo-co oxidoreductase dimerization domain protein</fullName>
    </recommendedName>
</protein>
<dbReference type="Pfam" id="PF20254">
    <property type="entry name" value="DMFA2_C"/>
    <property type="match status" value="1"/>
</dbReference>
<feature type="domain" description="Cadherin-like" evidence="3">
    <location>
        <begin position="770"/>
        <end position="865"/>
    </location>
</feature>
<sequence>MAGLNPIVIENQKTGNPQSEWDLDGPSSSNIQGFATTISVNAGGTVSLKINTDSANYRIAIYRLGYYAGLGARLITTIQKTTASVQPAPGGTPAIGLVDASNWAVTATWAVPSDAVSGIYIAKLVRQDSTAGASHIPFIVRNDGVRRDIVFQTSDTTWHAYNGWGGANLYGGNATASSDGRAYKVSYNRPFVTRDGIGTYAGPQDFVFSAEYAAIRWLERNGFDVAYVSGVDVGPGAYPLTNYKVYMSVGHDEYWSGDQRANVEAARDAGVHLIFISGNEVYWKTRWEADASGAPNRTLVTYKETHAVAKIDPSSQWTGTWRDPSFTPISDGGRPENALTGTIFQVDSFRADTITIPYGPSKFRFWRNTSVAGTQSGQVASLATGILGYEWDESPDNGFRPPSLIHLSATTLSVNTYLLDYGNTVGPAQATHNLALYRAPSGALVFGAGTVFWSFGLDTDHDYANDGPVTVTPEDPNVQQATVNLLADMGVQPQTLQGNLVTASASTDLTPPVSTISTPAAGASLVQQQAVTVSGTASDAGGLVAVVEVSTDGGATWHPATGTTNWTFTWQPLLPGNYTITARGVDDSMNVETPGAGVSVTVTPAATVSLFTQKDVPFTLSTDDHNALEIGLRFKATTGGTVSAIRFYKNPSNVGAHIGHLWSSTGTLLAAASFSNETASGWQQANLTTAVTLTVGATYVVSYSSNGFYSVDYNYFYRQRSIGSLVAPSGLSVGNGVFVYGSAGSFPSSSFLNSNYWVDVVFNRAGGAGNLPPTANNDSGFVTTENTALAIPASSLLANDTDPNGYTLSVTGVSSPTNGTVAYNAGTQIATFTPTTNYVGDAGFVYSITNGHGGTASANVALAVNPSGQTTVSLFSISDVPATVTENDNNAVELGVQFQSSAAGQVTGILFYKGPQNTGTHIANLWTASGTLLATATFVNETASGWQVVTFPAVAISANTVYVASYHTQTGYYSANSGYFSTAHVSGVLTAPATGPVGGNGLYAYGASSAFPTSSYNATNYWVDVVFQPTSQSTYSLFSLNDTPATVTQNDPNAVELGVKFQSSSAVQALGIRFYKGPQNTGPHVANLWSSTGTLLATATFAGETASGWQTVTFASPVPLTANTIYVASYHTTTGYYSATSAYFTTGHTSAMLLAPDSASAGGNGVYIYGASAFPTSSYNSTNYWVDVIVSNSSGAPVV</sequence>
<evidence type="ECO:0000259" key="2">
    <source>
        <dbReference type="Pfam" id="PF13313"/>
    </source>
</evidence>
<evidence type="ECO:0000256" key="1">
    <source>
        <dbReference type="SAM" id="MobiDB-lite"/>
    </source>
</evidence>
<evidence type="ECO:0008006" key="7">
    <source>
        <dbReference type="Google" id="ProtNLM"/>
    </source>
</evidence>
<feature type="domain" description="DUF4082" evidence="2">
    <location>
        <begin position="616"/>
        <end position="758"/>
    </location>
</feature>
<dbReference type="Gene3D" id="2.60.40.650">
    <property type="match status" value="1"/>
</dbReference>
<feature type="region of interest" description="Disordered" evidence="1">
    <location>
        <begin position="1"/>
        <end position="26"/>
    </location>
</feature>
<dbReference type="SUPFAM" id="SSF81296">
    <property type="entry name" value="E set domains"/>
    <property type="match status" value="1"/>
</dbReference>
<dbReference type="Pfam" id="PF17957">
    <property type="entry name" value="Big_7"/>
    <property type="match status" value="1"/>
</dbReference>
<accession>A0A1C2E8S0</accession>
<comment type="caution">
    <text evidence="5">The sequence shown here is derived from an EMBL/GenBank/DDBJ whole genome shotgun (WGS) entry which is preliminary data.</text>
</comment>
<organism evidence="5 6">
    <name type="scientific">Mesorhizobium hungaricum</name>
    <dbReference type="NCBI Taxonomy" id="1566387"/>
    <lineage>
        <taxon>Bacteria</taxon>
        <taxon>Pseudomonadati</taxon>
        <taxon>Pseudomonadota</taxon>
        <taxon>Alphaproteobacteria</taxon>
        <taxon>Hyphomicrobiales</taxon>
        <taxon>Phyllobacteriaceae</taxon>
        <taxon>Mesorhizobium</taxon>
    </lineage>
</organism>
<name>A0A1C2E8S0_9HYPH</name>
<evidence type="ECO:0000313" key="5">
    <source>
        <dbReference type="EMBL" id="OCX23377.1"/>
    </source>
</evidence>
<dbReference type="Pfam" id="PF17892">
    <property type="entry name" value="Cadherin_5"/>
    <property type="match status" value="1"/>
</dbReference>
<dbReference type="InterPro" id="IPR046540">
    <property type="entry name" value="DMFA2_C"/>
</dbReference>
<dbReference type="Gene3D" id="2.60.40.2810">
    <property type="match status" value="1"/>
</dbReference>
<dbReference type="InterPro" id="IPR014756">
    <property type="entry name" value="Ig_E-set"/>
</dbReference>